<evidence type="ECO:0000313" key="1">
    <source>
        <dbReference type="EMBL" id="KAB1856716.1"/>
    </source>
</evidence>
<accession>A0A5N4WJG7</accession>
<dbReference type="AlphaFoldDB" id="A0A5N4WJG7"/>
<reference evidence="1 2" key="1">
    <citation type="submission" date="2019-09" db="EMBL/GenBank/DDBJ databases">
        <title>Draft genome sequence of Acinetobacter tandoii W4-4-4 isolated from environmental water sample.</title>
        <authorList>
            <person name="Wee S.K."/>
            <person name="Yan B."/>
            <person name="Mustaffa S.B."/>
            <person name="Yap E.P.H."/>
        </authorList>
    </citation>
    <scope>NUCLEOTIDE SEQUENCE [LARGE SCALE GENOMIC DNA]</scope>
    <source>
        <strain evidence="1 2">W4-4-4</strain>
    </source>
</reference>
<proteinExistence type="predicted"/>
<name>A0A5N4WJG7_9GAMM</name>
<dbReference type="Proteomes" id="UP000325788">
    <property type="component" value="Unassembled WGS sequence"/>
</dbReference>
<gene>
    <name evidence="1" type="ORF">F4W09_06935</name>
</gene>
<evidence type="ECO:0008006" key="3">
    <source>
        <dbReference type="Google" id="ProtNLM"/>
    </source>
</evidence>
<dbReference type="EMBL" id="VXLD01000003">
    <property type="protein sequence ID" value="KAB1856716.1"/>
    <property type="molecule type" value="Genomic_DNA"/>
</dbReference>
<sequence>MNLHYFQAICLSLGLGLMAQTGHTAAIKATMNKSVASEKVSLIEKALNQQKQGDNYLQTDNNLKMLTAIKVAPTQSFFATQNERFSRFLQSIFPQNNS</sequence>
<organism evidence="1 2">
    <name type="scientific">Acinetobacter tandoii</name>
    <dbReference type="NCBI Taxonomy" id="202954"/>
    <lineage>
        <taxon>Bacteria</taxon>
        <taxon>Pseudomonadati</taxon>
        <taxon>Pseudomonadota</taxon>
        <taxon>Gammaproteobacteria</taxon>
        <taxon>Moraxellales</taxon>
        <taxon>Moraxellaceae</taxon>
        <taxon>Acinetobacter</taxon>
    </lineage>
</organism>
<dbReference type="RefSeq" id="WP_016168719.1">
    <property type="nucleotide sequence ID" value="NZ_BBNK01000001.1"/>
</dbReference>
<comment type="caution">
    <text evidence="1">The sequence shown here is derived from an EMBL/GenBank/DDBJ whole genome shotgun (WGS) entry which is preliminary data.</text>
</comment>
<protein>
    <recommendedName>
        <fullName evidence="3">DUF4179 domain-containing protein</fullName>
    </recommendedName>
</protein>
<evidence type="ECO:0000313" key="2">
    <source>
        <dbReference type="Proteomes" id="UP000325788"/>
    </source>
</evidence>